<name>A0ACC2UM03_9FUNG</name>
<proteinExistence type="predicted"/>
<evidence type="ECO:0000313" key="1">
    <source>
        <dbReference type="EMBL" id="KAJ9087646.1"/>
    </source>
</evidence>
<organism evidence="1 2">
    <name type="scientific">Entomophthora muscae</name>
    <dbReference type="NCBI Taxonomy" id="34485"/>
    <lineage>
        <taxon>Eukaryota</taxon>
        <taxon>Fungi</taxon>
        <taxon>Fungi incertae sedis</taxon>
        <taxon>Zoopagomycota</taxon>
        <taxon>Entomophthoromycotina</taxon>
        <taxon>Entomophthoromycetes</taxon>
        <taxon>Entomophthorales</taxon>
        <taxon>Entomophthoraceae</taxon>
        <taxon>Entomophthora</taxon>
    </lineage>
</organism>
<reference evidence="1" key="1">
    <citation type="submission" date="2022-04" db="EMBL/GenBank/DDBJ databases">
        <title>Genome of the entomopathogenic fungus Entomophthora muscae.</title>
        <authorList>
            <person name="Elya C."/>
            <person name="Lovett B.R."/>
            <person name="Lee E."/>
            <person name="Macias A.M."/>
            <person name="Hajek A.E."/>
            <person name="De Bivort B.L."/>
            <person name="Kasson M.T."/>
            <person name="De Fine Licht H.H."/>
            <person name="Stajich J.E."/>
        </authorList>
    </citation>
    <scope>NUCLEOTIDE SEQUENCE</scope>
    <source>
        <strain evidence="1">Berkeley</strain>
    </source>
</reference>
<dbReference type="EMBL" id="QTSX02000220">
    <property type="protein sequence ID" value="KAJ9087646.1"/>
    <property type="molecule type" value="Genomic_DNA"/>
</dbReference>
<dbReference type="Proteomes" id="UP001165960">
    <property type="component" value="Unassembled WGS sequence"/>
</dbReference>
<sequence length="214" mass="23618">MCAKPTPQALPSHATENTTASLTPELGKPCHSGPNRCIDTLKSSAYLQCNSETWIKRECPTDQVCVNTPDAIACIQAPTTIATSKANDIVLQGECALDANHTCVNPLLSKFYNKCQDYAWTQQPCHDGKVCQSTKTGTTCIQPYAADTSENPNLPKGLCEEDTEYCFAAGQDRRFSRCHHHSWKTLKCSHTCFQNKHRTFCANPNTEDNSKSNI</sequence>
<comment type="caution">
    <text evidence="1">The sequence shown here is derived from an EMBL/GenBank/DDBJ whole genome shotgun (WGS) entry which is preliminary data.</text>
</comment>
<keyword evidence="2" id="KW-1185">Reference proteome</keyword>
<evidence type="ECO:0000313" key="2">
    <source>
        <dbReference type="Proteomes" id="UP001165960"/>
    </source>
</evidence>
<gene>
    <name evidence="1" type="ORF">DSO57_1031096</name>
</gene>
<accession>A0ACC2UM03</accession>
<protein>
    <submittedName>
        <fullName evidence="1">Uncharacterized protein</fullName>
    </submittedName>
</protein>